<gene>
    <name evidence="1" type="ORF">SDC9_168580</name>
</gene>
<sequence>MLIRGYVAADGRDMYAAFVGESCLPHIGQIFIWSQVGDLSYIMREVKKFGQVRGGGAINAQFEMQIWQNGAQVGIAAALTVAVNGALYLAHPCGDGRQ</sequence>
<evidence type="ECO:0000313" key="1">
    <source>
        <dbReference type="EMBL" id="MPN21201.1"/>
    </source>
</evidence>
<reference evidence="1" key="1">
    <citation type="submission" date="2019-08" db="EMBL/GenBank/DDBJ databases">
        <authorList>
            <person name="Kucharzyk K."/>
            <person name="Murdoch R.W."/>
            <person name="Higgins S."/>
            <person name="Loffler F."/>
        </authorList>
    </citation>
    <scope>NUCLEOTIDE SEQUENCE</scope>
</reference>
<comment type="caution">
    <text evidence="1">The sequence shown here is derived from an EMBL/GenBank/DDBJ whole genome shotgun (WGS) entry which is preliminary data.</text>
</comment>
<name>A0A645G2Y0_9ZZZZ</name>
<proteinExistence type="predicted"/>
<dbReference type="EMBL" id="VSSQ01069126">
    <property type="protein sequence ID" value="MPN21201.1"/>
    <property type="molecule type" value="Genomic_DNA"/>
</dbReference>
<protein>
    <submittedName>
        <fullName evidence="1">Uncharacterized protein</fullName>
    </submittedName>
</protein>
<dbReference type="AlphaFoldDB" id="A0A645G2Y0"/>
<organism evidence="1">
    <name type="scientific">bioreactor metagenome</name>
    <dbReference type="NCBI Taxonomy" id="1076179"/>
    <lineage>
        <taxon>unclassified sequences</taxon>
        <taxon>metagenomes</taxon>
        <taxon>ecological metagenomes</taxon>
    </lineage>
</organism>
<accession>A0A645G2Y0</accession>